<keyword evidence="3 6" id="KW-0812">Transmembrane</keyword>
<evidence type="ECO:0000256" key="6">
    <source>
        <dbReference type="RuleBase" id="RU003943"/>
    </source>
</evidence>
<evidence type="ECO:0000256" key="3">
    <source>
        <dbReference type="ARBA" id="ARBA00022692"/>
    </source>
</evidence>
<keyword evidence="9" id="KW-1185">Reference proteome</keyword>
<organism evidence="8 9">
    <name type="scientific">Paenalcaligenes hominis</name>
    <dbReference type="NCBI Taxonomy" id="643674"/>
    <lineage>
        <taxon>Bacteria</taxon>
        <taxon>Pseudomonadati</taxon>
        <taxon>Pseudomonadota</taxon>
        <taxon>Betaproteobacteria</taxon>
        <taxon>Burkholderiales</taxon>
        <taxon>Alcaligenaceae</taxon>
        <taxon>Paenalcaligenes</taxon>
    </lineage>
</organism>
<evidence type="ECO:0000256" key="1">
    <source>
        <dbReference type="ARBA" id="ARBA00004141"/>
    </source>
</evidence>
<dbReference type="Pfam" id="PF00950">
    <property type="entry name" value="ABC-3"/>
    <property type="match status" value="1"/>
</dbReference>
<dbReference type="Proteomes" id="UP000783934">
    <property type="component" value="Unassembled WGS sequence"/>
</dbReference>
<proteinExistence type="inferred from homology"/>
<feature type="transmembrane region" description="Helical" evidence="7">
    <location>
        <begin position="211"/>
        <end position="228"/>
    </location>
</feature>
<feature type="transmembrane region" description="Helical" evidence="7">
    <location>
        <begin position="146"/>
        <end position="166"/>
    </location>
</feature>
<feature type="transmembrane region" description="Helical" evidence="7">
    <location>
        <begin position="235"/>
        <end position="254"/>
    </location>
</feature>
<dbReference type="Gene3D" id="1.10.3470.10">
    <property type="entry name" value="ABC transporter involved in vitamin B12 uptake, BtuC"/>
    <property type="match status" value="1"/>
</dbReference>
<keyword evidence="4 7" id="KW-1133">Transmembrane helix</keyword>
<feature type="transmembrane region" description="Helical" evidence="7">
    <location>
        <begin position="55"/>
        <end position="73"/>
    </location>
</feature>
<keyword evidence="5 7" id="KW-0472">Membrane</keyword>
<dbReference type="SUPFAM" id="SSF81345">
    <property type="entry name" value="ABC transporter involved in vitamin B12 uptake, BtuC"/>
    <property type="match status" value="1"/>
</dbReference>
<feature type="transmembrane region" description="Helical" evidence="7">
    <location>
        <begin position="108"/>
        <end position="126"/>
    </location>
</feature>
<dbReference type="InterPro" id="IPR037294">
    <property type="entry name" value="ABC_BtuC-like"/>
</dbReference>
<evidence type="ECO:0000256" key="7">
    <source>
        <dbReference type="SAM" id="Phobius"/>
    </source>
</evidence>
<feature type="transmembrane region" description="Helical" evidence="7">
    <location>
        <begin position="187"/>
        <end position="205"/>
    </location>
</feature>
<feature type="transmembrane region" description="Helical" evidence="7">
    <location>
        <begin position="260"/>
        <end position="279"/>
    </location>
</feature>
<name>A0ABX0WQN5_9BURK</name>
<evidence type="ECO:0000256" key="4">
    <source>
        <dbReference type="ARBA" id="ARBA00022989"/>
    </source>
</evidence>
<gene>
    <name evidence="8" type="ORF">GGR41_001140</name>
</gene>
<protein>
    <submittedName>
        <fullName evidence="8">Zinc/manganese transport system permease protein</fullName>
    </submittedName>
</protein>
<dbReference type="RefSeq" id="WP_209279755.1">
    <property type="nucleotide sequence ID" value="NZ_BMCQ01000001.1"/>
</dbReference>
<evidence type="ECO:0000256" key="5">
    <source>
        <dbReference type="ARBA" id="ARBA00023136"/>
    </source>
</evidence>
<accession>A0ABX0WQN5</accession>
<comment type="subcellular location">
    <subcellularLocation>
        <location evidence="6">Cell membrane</location>
        <topology evidence="6">Multi-pass membrane protein</topology>
    </subcellularLocation>
    <subcellularLocation>
        <location evidence="1">Membrane</location>
        <topology evidence="1">Multi-pass membrane protein</topology>
    </subcellularLocation>
</comment>
<comment type="similarity">
    <text evidence="2 6">Belongs to the ABC-3 integral membrane protein family.</text>
</comment>
<dbReference type="InterPro" id="IPR001626">
    <property type="entry name" value="ABC_TroCD"/>
</dbReference>
<evidence type="ECO:0000313" key="9">
    <source>
        <dbReference type="Proteomes" id="UP000783934"/>
    </source>
</evidence>
<keyword evidence="6" id="KW-0813">Transport</keyword>
<evidence type="ECO:0000256" key="2">
    <source>
        <dbReference type="ARBA" id="ARBA00008034"/>
    </source>
</evidence>
<feature type="transmembrane region" description="Helical" evidence="7">
    <location>
        <begin position="26"/>
        <end position="46"/>
    </location>
</feature>
<reference evidence="8 9" key="1">
    <citation type="submission" date="2020-03" db="EMBL/GenBank/DDBJ databases">
        <title>Genomic Encyclopedia of Type Strains, Phase IV (KMG-IV): sequencing the most valuable type-strain genomes for metagenomic binning, comparative biology and taxonomic classification.</title>
        <authorList>
            <person name="Goeker M."/>
        </authorList>
    </citation>
    <scope>NUCLEOTIDE SEQUENCE [LARGE SCALE GENOMIC DNA]</scope>
    <source>
        <strain evidence="8 9">DSM 26613</strain>
    </source>
</reference>
<evidence type="ECO:0000313" key="8">
    <source>
        <dbReference type="EMBL" id="NJB64911.1"/>
    </source>
</evidence>
<sequence>MRWRLSVMLIEWLIQPFLDFGFMRRALAGSFALAMAAGPLGVFLILRRMSLMGDAMAHAILPGVAVGFLTAGLSLGAMALGGMITGLVVALLAGAVSRITPLREDASFAAFYLVSLGLGVLLVSLRGSNMDLLHVLFGTVLGLDDASLLLVTSTSSVALLVLAAIYRPLVMECLDPLFLRAQGKRSGWVHAVFLVLLVMTLVAGFQVLGTLMVVGIMMLPAASARFWVHSASSQMICAGLLGAFTSYLGLLLSFHVDVPASPAIILMAGLAYFISIFFGRHGGILQAIKHSAYHRQRIAQGRKNETPSH</sequence>
<dbReference type="EMBL" id="JAATIZ010000002">
    <property type="protein sequence ID" value="NJB64911.1"/>
    <property type="molecule type" value="Genomic_DNA"/>
</dbReference>
<comment type="caution">
    <text evidence="8">The sequence shown here is derived from an EMBL/GenBank/DDBJ whole genome shotgun (WGS) entry which is preliminary data.</text>
</comment>
<dbReference type="PANTHER" id="PTHR30477:SF13">
    <property type="entry name" value="IRON TRANSPORT SYSTEM MEMBRANE PROTEIN HI_0360-RELATED"/>
    <property type="match status" value="1"/>
</dbReference>
<dbReference type="PANTHER" id="PTHR30477">
    <property type="entry name" value="ABC-TRANSPORTER METAL-BINDING PROTEIN"/>
    <property type="match status" value="1"/>
</dbReference>